<keyword evidence="1" id="KW-0812">Transmembrane</keyword>
<keyword evidence="1" id="KW-1133">Transmembrane helix</keyword>
<dbReference type="EMBL" id="RKHJ01000001">
    <property type="protein sequence ID" value="ROR66397.1"/>
    <property type="molecule type" value="Genomic_DNA"/>
</dbReference>
<organism evidence="3 4">
    <name type="scientific">Agrococcus jenensis</name>
    <dbReference type="NCBI Taxonomy" id="46353"/>
    <lineage>
        <taxon>Bacteria</taxon>
        <taxon>Bacillati</taxon>
        <taxon>Actinomycetota</taxon>
        <taxon>Actinomycetes</taxon>
        <taxon>Micrococcales</taxon>
        <taxon>Microbacteriaceae</taxon>
        <taxon>Agrococcus</taxon>
    </lineage>
</organism>
<keyword evidence="4" id="KW-1185">Reference proteome</keyword>
<accession>A0A3N2ATM7</accession>
<protein>
    <recommendedName>
        <fullName evidence="5">DUF1648 domain-containing protein</fullName>
    </recommendedName>
</protein>
<feature type="transmembrane region" description="Helical" evidence="1">
    <location>
        <begin position="171"/>
        <end position="190"/>
    </location>
</feature>
<keyword evidence="1" id="KW-0472">Membrane</keyword>
<feature type="transmembrane region" description="Helical" evidence="1">
    <location>
        <begin position="50"/>
        <end position="73"/>
    </location>
</feature>
<evidence type="ECO:0000256" key="2">
    <source>
        <dbReference type="SAM" id="SignalP"/>
    </source>
</evidence>
<sequence length="325" mass="33764">MDRARVWLAALVLALPPSVIAATWVALAPRLPASIATHWSDTGVADGISATVPTAVTLLSITGAMLVAGLVLAAVRLSSRTRATLLSLLAAVSGMLAAAWVVSAVTTVEAGSAQEAVLGPWLALLLGAVLLLLVPWLIHPRDDRVPHLDEPVLPLAPTDERSWRGEARSTPFLLLGIVLAVSSVLVAAVLPVAGPWLSILVAGVLLAGAAITLALARIRVTVDAEGLRVRGALLMLPLRTIPLERIRVVEAHEIEPLGWGGWGYRGLPGHLAIVLRRGPGIVVTTREGSRFAVTVDDAQQGASTLAGLVARARDAERGVGGGAQR</sequence>
<dbReference type="RefSeq" id="WP_123697390.1">
    <property type="nucleotide sequence ID" value="NZ_RKHJ01000001.1"/>
</dbReference>
<dbReference type="OrthoDB" id="4303577at2"/>
<feature type="transmembrane region" description="Helical" evidence="1">
    <location>
        <begin position="85"/>
        <end position="106"/>
    </location>
</feature>
<evidence type="ECO:0000313" key="4">
    <source>
        <dbReference type="Proteomes" id="UP000275456"/>
    </source>
</evidence>
<comment type="caution">
    <text evidence="3">The sequence shown here is derived from an EMBL/GenBank/DDBJ whole genome shotgun (WGS) entry which is preliminary data.</text>
</comment>
<feature type="chain" id="PRO_5017955208" description="DUF1648 domain-containing protein" evidence="2">
    <location>
        <begin position="22"/>
        <end position="325"/>
    </location>
</feature>
<evidence type="ECO:0008006" key="5">
    <source>
        <dbReference type="Google" id="ProtNLM"/>
    </source>
</evidence>
<evidence type="ECO:0000313" key="3">
    <source>
        <dbReference type="EMBL" id="ROR66397.1"/>
    </source>
</evidence>
<proteinExistence type="predicted"/>
<feature type="transmembrane region" description="Helical" evidence="1">
    <location>
        <begin position="196"/>
        <end position="218"/>
    </location>
</feature>
<dbReference type="Proteomes" id="UP000275456">
    <property type="component" value="Unassembled WGS sequence"/>
</dbReference>
<evidence type="ECO:0000256" key="1">
    <source>
        <dbReference type="SAM" id="Phobius"/>
    </source>
</evidence>
<name>A0A3N2ATM7_9MICO</name>
<reference evidence="3 4" key="1">
    <citation type="submission" date="2018-11" db="EMBL/GenBank/DDBJ databases">
        <title>Sequencing the genomes of 1000 actinobacteria strains.</title>
        <authorList>
            <person name="Klenk H.-P."/>
        </authorList>
    </citation>
    <scope>NUCLEOTIDE SEQUENCE [LARGE SCALE GENOMIC DNA]</scope>
    <source>
        <strain evidence="3 4">DSM 9580</strain>
    </source>
</reference>
<feature type="transmembrane region" description="Helical" evidence="1">
    <location>
        <begin position="118"/>
        <end position="138"/>
    </location>
</feature>
<dbReference type="AlphaFoldDB" id="A0A3N2ATM7"/>
<feature type="signal peptide" evidence="2">
    <location>
        <begin position="1"/>
        <end position="21"/>
    </location>
</feature>
<keyword evidence="2" id="KW-0732">Signal</keyword>
<gene>
    <name evidence="3" type="ORF">EDD26_1779</name>
</gene>